<feature type="region of interest" description="Disordered" evidence="1">
    <location>
        <begin position="1"/>
        <end position="29"/>
    </location>
</feature>
<comment type="caution">
    <text evidence="2">The sequence shown here is derived from an EMBL/GenBank/DDBJ whole genome shotgun (WGS) entry which is preliminary data.</text>
</comment>
<evidence type="ECO:0000313" key="3">
    <source>
        <dbReference type="Proteomes" id="UP000305202"/>
    </source>
</evidence>
<evidence type="ECO:0000313" key="2">
    <source>
        <dbReference type="EMBL" id="TKI06355.1"/>
    </source>
</evidence>
<accession>A0ABY2SN01</accession>
<dbReference type="EMBL" id="SZPQ01000014">
    <property type="protein sequence ID" value="TKI06355.1"/>
    <property type="molecule type" value="Genomic_DNA"/>
</dbReference>
<protein>
    <submittedName>
        <fullName evidence="2">Uncharacterized protein</fullName>
    </submittedName>
</protein>
<name>A0ABY2SN01_9HYPH</name>
<gene>
    <name evidence="2" type="ORF">FCN80_10995</name>
</gene>
<reference evidence="2 3" key="1">
    <citation type="submission" date="2019-04" db="EMBL/GenBank/DDBJ databases">
        <authorList>
            <person name="Li M."/>
            <person name="Gao C."/>
        </authorList>
    </citation>
    <scope>NUCLEOTIDE SEQUENCE [LARGE SCALE GENOMIC DNA]</scope>
    <source>
        <strain evidence="2 3">BGMRC 2031</strain>
    </source>
</reference>
<organism evidence="2 3">
    <name type="scientific">Martelella alba</name>
    <dbReference type="NCBI Taxonomy" id="2590451"/>
    <lineage>
        <taxon>Bacteria</taxon>
        <taxon>Pseudomonadati</taxon>
        <taxon>Pseudomonadota</taxon>
        <taxon>Alphaproteobacteria</taxon>
        <taxon>Hyphomicrobiales</taxon>
        <taxon>Aurantimonadaceae</taxon>
        <taxon>Martelella</taxon>
    </lineage>
</organism>
<sequence length="315" mass="36050">MNRYNADPWRECRPRHNPPANSAADADKPPPVFAVRGVINAANGGPVLSRRPVGQTPFSMPVVMAYGFNNVRNLANRDGKAKFTIDLLNRALNISHRNLSHRVIMDIWRGIRLQKTAVDRFAGVTGIDQQTAKFLLQSWADCLRDEYHFISIQNVLNKKTTKYDLSRLETVHYLCVKNFPGAACIEPAILNQLAATFQEFIKHGDYSGFHALARCDSSIKMASSSIISTLFFRRTSKLALKWSHDNAIPVNFDRNFSYKDAQRKSMKNYRPITFSEYCFYRKNRFNNVTEWQVVNNEFAAVFCCFGRRRIINPNG</sequence>
<proteinExistence type="predicted"/>
<evidence type="ECO:0000256" key="1">
    <source>
        <dbReference type="SAM" id="MobiDB-lite"/>
    </source>
</evidence>
<dbReference type="Proteomes" id="UP000305202">
    <property type="component" value="Unassembled WGS sequence"/>
</dbReference>
<dbReference type="RefSeq" id="WP_136990202.1">
    <property type="nucleotide sequence ID" value="NZ_SZPQ01000014.1"/>
</dbReference>
<keyword evidence="3" id="KW-1185">Reference proteome</keyword>